<protein>
    <submittedName>
        <fullName evidence="2">Uncharacterized protein</fullName>
    </submittedName>
</protein>
<evidence type="ECO:0000313" key="2">
    <source>
        <dbReference type="EMBL" id="KAK4241490.1"/>
    </source>
</evidence>
<feature type="region of interest" description="Disordered" evidence="1">
    <location>
        <begin position="1"/>
        <end position="34"/>
    </location>
</feature>
<feature type="compositionally biased region" description="Polar residues" evidence="1">
    <location>
        <begin position="1"/>
        <end position="10"/>
    </location>
</feature>
<dbReference type="AlphaFoldDB" id="A0AAN7HGV2"/>
<keyword evidence="3" id="KW-1185">Reference proteome</keyword>
<feature type="compositionally biased region" description="Low complexity" evidence="1">
    <location>
        <begin position="11"/>
        <end position="21"/>
    </location>
</feature>
<evidence type="ECO:0000313" key="3">
    <source>
        <dbReference type="Proteomes" id="UP001303760"/>
    </source>
</evidence>
<feature type="region of interest" description="Disordered" evidence="1">
    <location>
        <begin position="95"/>
        <end position="129"/>
    </location>
</feature>
<comment type="caution">
    <text evidence="2">The sequence shown here is derived from an EMBL/GenBank/DDBJ whole genome shotgun (WGS) entry which is preliminary data.</text>
</comment>
<sequence>MWHNWDPSQNEEQQGETTAAETTEDASVMAEKRPEDYRDIVVTNIHLDGQEPSIFRSICITTEEPYLNFSQFDDSPKAIDGSEVQIILPKPCFSSAKEPLSRSRIRLSRNRDAGRDSGRPGQTLREKES</sequence>
<dbReference type="EMBL" id="MU860021">
    <property type="protein sequence ID" value="KAK4241490.1"/>
    <property type="molecule type" value="Genomic_DNA"/>
</dbReference>
<proteinExistence type="predicted"/>
<accession>A0AAN7HGV2</accession>
<evidence type="ECO:0000256" key="1">
    <source>
        <dbReference type="SAM" id="MobiDB-lite"/>
    </source>
</evidence>
<name>A0AAN7HGV2_9PEZI</name>
<dbReference type="Proteomes" id="UP001303760">
    <property type="component" value="Unassembled WGS sequence"/>
</dbReference>
<feature type="compositionally biased region" description="Basic and acidic residues" evidence="1">
    <location>
        <begin position="109"/>
        <end position="129"/>
    </location>
</feature>
<gene>
    <name evidence="2" type="ORF">C8A03DRAFT_30350</name>
</gene>
<reference evidence="2" key="1">
    <citation type="journal article" date="2023" name="Mol. Phylogenet. Evol.">
        <title>Genome-scale phylogeny and comparative genomics of the fungal order Sordariales.</title>
        <authorList>
            <person name="Hensen N."/>
            <person name="Bonometti L."/>
            <person name="Westerberg I."/>
            <person name="Brannstrom I.O."/>
            <person name="Guillou S."/>
            <person name="Cros-Aarteil S."/>
            <person name="Calhoun S."/>
            <person name="Haridas S."/>
            <person name="Kuo A."/>
            <person name="Mondo S."/>
            <person name="Pangilinan J."/>
            <person name="Riley R."/>
            <person name="LaButti K."/>
            <person name="Andreopoulos B."/>
            <person name="Lipzen A."/>
            <person name="Chen C."/>
            <person name="Yan M."/>
            <person name="Daum C."/>
            <person name="Ng V."/>
            <person name="Clum A."/>
            <person name="Steindorff A."/>
            <person name="Ohm R.A."/>
            <person name="Martin F."/>
            <person name="Silar P."/>
            <person name="Natvig D.O."/>
            <person name="Lalanne C."/>
            <person name="Gautier V."/>
            <person name="Ament-Velasquez S.L."/>
            <person name="Kruys A."/>
            <person name="Hutchinson M.I."/>
            <person name="Powell A.J."/>
            <person name="Barry K."/>
            <person name="Miller A.N."/>
            <person name="Grigoriev I.V."/>
            <person name="Debuchy R."/>
            <person name="Gladieux P."/>
            <person name="Hiltunen Thoren M."/>
            <person name="Johannesson H."/>
        </authorList>
    </citation>
    <scope>NUCLEOTIDE SEQUENCE</scope>
    <source>
        <strain evidence="2">CBS 532.94</strain>
    </source>
</reference>
<reference evidence="2" key="2">
    <citation type="submission" date="2023-05" db="EMBL/GenBank/DDBJ databases">
        <authorList>
            <consortium name="Lawrence Berkeley National Laboratory"/>
            <person name="Steindorff A."/>
            <person name="Hensen N."/>
            <person name="Bonometti L."/>
            <person name="Westerberg I."/>
            <person name="Brannstrom I.O."/>
            <person name="Guillou S."/>
            <person name="Cros-Aarteil S."/>
            <person name="Calhoun S."/>
            <person name="Haridas S."/>
            <person name="Kuo A."/>
            <person name="Mondo S."/>
            <person name="Pangilinan J."/>
            <person name="Riley R."/>
            <person name="Labutti K."/>
            <person name="Andreopoulos B."/>
            <person name="Lipzen A."/>
            <person name="Chen C."/>
            <person name="Yanf M."/>
            <person name="Daum C."/>
            <person name="Ng V."/>
            <person name="Clum A."/>
            <person name="Ohm R."/>
            <person name="Martin F."/>
            <person name="Silar P."/>
            <person name="Natvig D."/>
            <person name="Lalanne C."/>
            <person name="Gautier V."/>
            <person name="Ament-Velasquez S.L."/>
            <person name="Kruys A."/>
            <person name="Hutchinson M.I."/>
            <person name="Powell A.J."/>
            <person name="Barry K."/>
            <person name="Miller A.N."/>
            <person name="Grigoriev I.V."/>
            <person name="Debuchy R."/>
            <person name="Gladieux P."/>
            <person name="Thoren M.H."/>
            <person name="Johannesson H."/>
        </authorList>
    </citation>
    <scope>NUCLEOTIDE SEQUENCE</scope>
    <source>
        <strain evidence="2">CBS 532.94</strain>
    </source>
</reference>
<organism evidence="2 3">
    <name type="scientific">Achaetomium macrosporum</name>
    <dbReference type="NCBI Taxonomy" id="79813"/>
    <lineage>
        <taxon>Eukaryota</taxon>
        <taxon>Fungi</taxon>
        <taxon>Dikarya</taxon>
        <taxon>Ascomycota</taxon>
        <taxon>Pezizomycotina</taxon>
        <taxon>Sordariomycetes</taxon>
        <taxon>Sordariomycetidae</taxon>
        <taxon>Sordariales</taxon>
        <taxon>Chaetomiaceae</taxon>
        <taxon>Achaetomium</taxon>
    </lineage>
</organism>